<dbReference type="RefSeq" id="WP_112143187.1">
    <property type="nucleotide sequence ID" value="NZ_PRLC01000001.1"/>
</dbReference>
<evidence type="ECO:0000313" key="2">
    <source>
        <dbReference type="Proteomes" id="UP000250429"/>
    </source>
</evidence>
<protein>
    <submittedName>
        <fullName evidence="1">Uncharacterized protein</fullName>
    </submittedName>
</protein>
<gene>
    <name evidence="1" type="ORF">C4N23_00210</name>
</gene>
<keyword evidence="2" id="KW-1185">Reference proteome</keyword>
<comment type="caution">
    <text evidence="1">The sequence shown here is derived from an EMBL/GenBank/DDBJ whole genome shotgun (WGS) entry which is preliminary data.</text>
</comment>
<reference evidence="1 2" key="1">
    <citation type="submission" date="2018-02" db="EMBL/GenBank/DDBJ databases">
        <title>Complete genome sequencing of Faecalibacterium prausnitzii strains isolated from the human gut.</title>
        <authorList>
            <person name="Fitzgerald B.C."/>
            <person name="Shkoporov A.N."/>
            <person name="Ross P.R."/>
            <person name="Hill C."/>
        </authorList>
    </citation>
    <scope>NUCLEOTIDE SEQUENCE [LARGE SCALE GENOMIC DNA]</scope>
    <source>
        <strain evidence="1 2">APC922/41-1</strain>
    </source>
</reference>
<dbReference type="EMBL" id="PRLC01000001">
    <property type="protein sequence ID" value="RAW63476.1"/>
    <property type="molecule type" value="Genomic_DNA"/>
</dbReference>
<dbReference type="AlphaFoldDB" id="A0A329UL86"/>
<organism evidence="1 2">
    <name type="scientific">Faecalibacterium hattorii</name>
    <dbReference type="NCBI Taxonomy" id="2935520"/>
    <lineage>
        <taxon>Bacteria</taxon>
        <taxon>Bacillati</taxon>
        <taxon>Bacillota</taxon>
        <taxon>Clostridia</taxon>
        <taxon>Eubacteriales</taxon>
        <taxon>Oscillospiraceae</taxon>
        <taxon>Faecalibacterium</taxon>
    </lineage>
</organism>
<dbReference type="Gene3D" id="2.40.30.200">
    <property type="match status" value="1"/>
</dbReference>
<sequence length="281" mass="32263">MTPMSHDAQIGAYHTANDLHLIPATKLLVAPPQPRRITVDVPGRSGRFDLYRTVTGTRRYDNREGSWNFYIDTDGWRSSWGTPGLYAAYHKIGALLGAQNTGPNAVTVHLDDDPAFIYKGRVWMVNDYAAAQNYSKITLKYKLYPYKELAKPLEEDWLWDELNFECDLAPQPFGRLELAPGEVRRVQLPPCDRDYSEVLITLLEGKAHVDTRMCLGKDYETDATNKEEWSYDLPWNNVSSANYTLLSVSNDPFYDNYEIRLQNKSTTEKAVFSIQYQPKYL</sequence>
<name>A0A329UL86_9FIRM</name>
<dbReference type="Proteomes" id="UP000250429">
    <property type="component" value="Unassembled WGS sequence"/>
</dbReference>
<evidence type="ECO:0000313" key="1">
    <source>
        <dbReference type="EMBL" id="RAW63476.1"/>
    </source>
</evidence>
<accession>A0A329UL86</accession>
<proteinExistence type="predicted"/>